<evidence type="ECO:0000256" key="5">
    <source>
        <dbReference type="SAM" id="MobiDB-lite"/>
    </source>
</evidence>
<evidence type="ECO:0000313" key="8">
    <source>
        <dbReference type="Proteomes" id="UP000183809"/>
    </source>
</evidence>
<feature type="transmembrane region" description="Helical" evidence="6">
    <location>
        <begin position="329"/>
        <end position="349"/>
    </location>
</feature>
<evidence type="ECO:0000256" key="2">
    <source>
        <dbReference type="ARBA" id="ARBA00022692"/>
    </source>
</evidence>
<feature type="transmembrane region" description="Helical" evidence="6">
    <location>
        <begin position="90"/>
        <end position="111"/>
    </location>
</feature>
<evidence type="ECO:0000256" key="3">
    <source>
        <dbReference type="ARBA" id="ARBA00022989"/>
    </source>
</evidence>
<dbReference type="AlphaFoldDB" id="A0A1J9RKK2"/>
<feature type="transmembrane region" description="Helical" evidence="6">
    <location>
        <begin position="355"/>
        <end position="377"/>
    </location>
</feature>
<feature type="transmembrane region" description="Helical" evidence="6">
    <location>
        <begin position="398"/>
        <end position="418"/>
    </location>
</feature>
<feature type="compositionally biased region" description="Basic and acidic residues" evidence="5">
    <location>
        <begin position="224"/>
        <end position="241"/>
    </location>
</feature>
<feature type="compositionally biased region" description="Gly residues" evidence="5">
    <location>
        <begin position="207"/>
        <end position="220"/>
    </location>
</feature>
<evidence type="ECO:0000256" key="4">
    <source>
        <dbReference type="ARBA" id="ARBA00023136"/>
    </source>
</evidence>
<dbReference type="Proteomes" id="UP000183809">
    <property type="component" value="Unassembled WGS sequence"/>
</dbReference>
<dbReference type="STRING" id="236234.A0A1J9RKK2"/>
<feature type="transmembrane region" description="Helical" evidence="6">
    <location>
        <begin position="290"/>
        <end position="308"/>
    </location>
</feature>
<feature type="compositionally biased region" description="Basic residues" evidence="5">
    <location>
        <begin position="52"/>
        <end position="71"/>
    </location>
</feature>
<comment type="subcellular location">
    <subcellularLocation>
        <location evidence="1">Membrane</location>
        <topology evidence="1">Multi-pass membrane protein</topology>
    </subcellularLocation>
</comment>
<keyword evidence="3 6" id="KW-1133">Transmembrane helix</keyword>
<evidence type="ECO:0000256" key="1">
    <source>
        <dbReference type="ARBA" id="ARBA00004141"/>
    </source>
</evidence>
<organism evidence="7 8">
    <name type="scientific">Diplodia corticola</name>
    <dbReference type="NCBI Taxonomy" id="236234"/>
    <lineage>
        <taxon>Eukaryota</taxon>
        <taxon>Fungi</taxon>
        <taxon>Dikarya</taxon>
        <taxon>Ascomycota</taxon>
        <taxon>Pezizomycotina</taxon>
        <taxon>Dothideomycetes</taxon>
        <taxon>Dothideomycetes incertae sedis</taxon>
        <taxon>Botryosphaeriales</taxon>
        <taxon>Botryosphaeriaceae</taxon>
        <taxon>Diplodia</taxon>
    </lineage>
</organism>
<evidence type="ECO:0000256" key="6">
    <source>
        <dbReference type="SAM" id="Phobius"/>
    </source>
</evidence>
<dbReference type="GeneID" id="31010120"/>
<comment type="caution">
    <text evidence="7">The sequence shown here is derived from an EMBL/GenBank/DDBJ whole genome shotgun (WGS) entry which is preliminary data.</text>
</comment>
<dbReference type="EMBL" id="MNUE01000001">
    <property type="protein sequence ID" value="OJD40498.1"/>
    <property type="molecule type" value="Genomic_DNA"/>
</dbReference>
<feature type="compositionally biased region" description="Gly residues" evidence="5">
    <location>
        <begin position="159"/>
        <end position="168"/>
    </location>
</feature>
<sequence length="419" mass="44086">MSTSDPDPTSATPSPSPSPSYNTPLHIAALFIILVVSTLSCSTPLLTTLLSSHRHRHQSPHSHSHPHHHHPLTPPSSSSSSQSSSSYTSFLFAARHFGTGVLLATAFVHLLPTAFTALGDPRLPPFWTETYTAMPGAIVLAAVLGIAGVEMALAKPRPAGGGSDSGGRAGDRGSSDSGGGVDRGEEAGVGAGGEDSSDLRRLDVDVQGGGMRCEQQGGGAAEMLTRKERATGEERESREGGAVEMGDVAPLTPEQERKKELLQCMLLEMGILFHSVFIGMALSVSVGKEFVILLIAIAFHQTFEGLALGSRIAALRWERKAVQPWMMSLAYGCTTPLGQAIGLGVHTLYSPDSEVGLLVVGIMNAISAGLLVYASLVELLAEDFLSDESWRVLRGKRRAYACLLVVLGAIGMSLVGAWA</sequence>
<evidence type="ECO:0000313" key="7">
    <source>
        <dbReference type="EMBL" id="OJD40498.1"/>
    </source>
</evidence>
<dbReference type="RefSeq" id="XP_020135341.1">
    <property type="nucleotide sequence ID" value="XM_020269861.1"/>
</dbReference>
<proteinExistence type="predicted"/>
<dbReference type="Pfam" id="PF02535">
    <property type="entry name" value="Zip"/>
    <property type="match status" value="1"/>
</dbReference>
<dbReference type="OrthoDB" id="448280at2759"/>
<dbReference type="InterPro" id="IPR003689">
    <property type="entry name" value="ZIP"/>
</dbReference>
<dbReference type="GO" id="GO:0005385">
    <property type="term" value="F:zinc ion transmembrane transporter activity"/>
    <property type="evidence" value="ECO:0007669"/>
    <property type="project" value="TreeGrafter"/>
</dbReference>
<keyword evidence="4 6" id="KW-0472">Membrane</keyword>
<protein>
    <submittedName>
        <fullName evidence="7">Plasma membrane zinc ion transporter</fullName>
    </submittedName>
</protein>
<dbReference type="GO" id="GO:0005886">
    <property type="term" value="C:plasma membrane"/>
    <property type="evidence" value="ECO:0007669"/>
    <property type="project" value="TreeGrafter"/>
</dbReference>
<accession>A0A1J9RKK2</accession>
<feature type="transmembrane region" description="Helical" evidence="6">
    <location>
        <begin position="25"/>
        <end position="50"/>
    </location>
</feature>
<keyword evidence="2 6" id="KW-0812">Transmembrane</keyword>
<name>A0A1J9RKK2_9PEZI</name>
<gene>
    <name evidence="7" type="ORF">BKCO1_1000461</name>
</gene>
<reference evidence="7 8" key="1">
    <citation type="submission" date="2016-10" db="EMBL/GenBank/DDBJ databases">
        <title>Proteomics and genomics reveal pathogen-plant mechanisms compatible with a hemibiotrophic lifestyle of Diplodia corticola.</title>
        <authorList>
            <person name="Fernandes I."/>
            <person name="De Jonge R."/>
            <person name="Van De Peer Y."/>
            <person name="Devreese B."/>
            <person name="Alves A."/>
            <person name="Esteves A.C."/>
        </authorList>
    </citation>
    <scope>NUCLEOTIDE SEQUENCE [LARGE SCALE GENOMIC DNA]</scope>
    <source>
        <strain evidence="7 8">CBS 112549</strain>
    </source>
</reference>
<feature type="region of interest" description="Disordered" evidence="5">
    <location>
        <begin position="157"/>
        <end position="241"/>
    </location>
</feature>
<keyword evidence="8" id="KW-1185">Reference proteome</keyword>
<dbReference type="PANTHER" id="PTHR11040:SF55">
    <property type="entry name" value="MEMBRANE ZINC ION TRANSPORTER, PUTATIVE (AFU_ORTHOLOGUE AFUA_6G00470)-RELATED"/>
    <property type="match status" value="1"/>
</dbReference>
<feature type="transmembrane region" description="Helical" evidence="6">
    <location>
        <begin position="265"/>
        <end position="284"/>
    </location>
</feature>
<feature type="region of interest" description="Disordered" evidence="5">
    <location>
        <begin position="52"/>
        <end position="81"/>
    </location>
</feature>
<feature type="compositionally biased region" description="Gly residues" evidence="5">
    <location>
        <begin position="176"/>
        <end position="193"/>
    </location>
</feature>
<dbReference type="PANTHER" id="PTHR11040">
    <property type="entry name" value="ZINC/IRON TRANSPORTER"/>
    <property type="match status" value="1"/>
</dbReference>
<feature type="transmembrane region" description="Helical" evidence="6">
    <location>
        <begin position="131"/>
        <end position="153"/>
    </location>
</feature>